<dbReference type="Pfam" id="PF00106">
    <property type="entry name" value="adh_short"/>
    <property type="match status" value="2"/>
</dbReference>
<evidence type="ECO:0000256" key="2">
    <source>
        <dbReference type="RuleBase" id="RU000363"/>
    </source>
</evidence>
<sequence>MNLLKVYIIFTIVVELFKNALNIRRKCESNARLDGRVVVITGANTGIGKQTALELSLRGPKIIIGCRDVEKGERAVQEIQLKNPKANIVVMKLDLASLSSVRHFAQSVAKQETKVDILINNAGVMNCPEWTTEDGFEMQFGTNHLVDILINNAGVMNCPEWTTEDGFEMQFGTNHLGHFLLTLSLMPLIKKSSKARIITVSSMAHMLGTINFENINLRNQAYDPMIAYRQSKLANVLFTRQLSRRLSSQNNINCYCLHPGIIKTDLWRHGSAGGLLKKFLHYLLFIDEQLGAQTTLYCTLDERLDTETGFYYELAFEPLIKQFVDCLRVDEKDMVFNAKDDLSAQMLWKLSSDLVKLEDHLKL</sequence>
<dbReference type="GO" id="GO:0016491">
    <property type="term" value="F:oxidoreductase activity"/>
    <property type="evidence" value="ECO:0007669"/>
    <property type="project" value="UniProtKB-KW"/>
</dbReference>
<gene>
    <name evidence="3" type="ORF">OSB1V03_LOCUS16106</name>
</gene>
<name>A0A7R9L600_9ACAR</name>
<dbReference type="PRINTS" id="PR00081">
    <property type="entry name" value="GDHRDH"/>
</dbReference>
<evidence type="ECO:0000256" key="1">
    <source>
        <dbReference type="ARBA" id="ARBA00023002"/>
    </source>
</evidence>
<keyword evidence="4" id="KW-1185">Reference proteome</keyword>
<dbReference type="Proteomes" id="UP000759131">
    <property type="component" value="Unassembled WGS sequence"/>
</dbReference>
<comment type="similarity">
    <text evidence="2">Belongs to the short-chain dehydrogenases/reductases (SDR) family.</text>
</comment>
<protein>
    <recommendedName>
        <fullName evidence="5">Retinol dehydrogenase 13</fullName>
    </recommendedName>
</protein>
<keyword evidence="1" id="KW-0560">Oxidoreductase</keyword>
<dbReference type="SUPFAM" id="SSF51735">
    <property type="entry name" value="NAD(P)-binding Rossmann-fold domains"/>
    <property type="match status" value="2"/>
</dbReference>
<dbReference type="AlphaFoldDB" id="A0A7R9L600"/>
<dbReference type="PANTHER" id="PTHR43157">
    <property type="entry name" value="PHOSPHATIDYLINOSITOL-GLYCAN BIOSYNTHESIS CLASS F PROTEIN-RELATED"/>
    <property type="match status" value="1"/>
</dbReference>
<proteinExistence type="inferred from homology"/>
<accession>A0A7R9L600</accession>
<dbReference type="InterPro" id="IPR036291">
    <property type="entry name" value="NAD(P)-bd_dom_sf"/>
</dbReference>
<dbReference type="EMBL" id="OC872098">
    <property type="protein sequence ID" value="CAD7635715.1"/>
    <property type="molecule type" value="Genomic_DNA"/>
</dbReference>
<evidence type="ECO:0008006" key="5">
    <source>
        <dbReference type="Google" id="ProtNLM"/>
    </source>
</evidence>
<dbReference type="EMBL" id="CAJPIZ010017523">
    <property type="protein sequence ID" value="CAG2116145.1"/>
    <property type="molecule type" value="Genomic_DNA"/>
</dbReference>
<reference evidence="3" key="1">
    <citation type="submission" date="2020-11" db="EMBL/GenBank/DDBJ databases">
        <authorList>
            <person name="Tran Van P."/>
        </authorList>
    </citation>
    <scope>NUCLEOTIDE SEQUENCE</scope>
</reference>
<organism evidence="3">
    <name type="scientific">Medioppia subpectinata</name>
    <dbReference type="NCBI Taxonomy" id="1979941"/>
    <lineage>
        <taxon>Eukaryota</taxon>
        <taxon>Metazoa</taxon>
        <taxon>Ecdysozoa</taxon>
        <taxon>Arthropoda</taxon>
        <taxon>Chelicerata</taxon>
        <taxon>Arachnida</taxon>
        <taxon>Acari</taxon>
        <taxon>Acariformes</taxon>
        <taxon>Sarcoptiformes</taxon>
        <taxon>Oribatida</taxon>
        <taxon>Brachypylina</taxon>
        <taxon>Oppioidea</taxon>
        <taxon>Oppiidae</taxon>
        <taxon>Medioppia</taxon>
    </lineage>
</organism>
<dbReference type="CDD" id="cd05327">
    <property type="entry name" value="retinol-DH_like_SDR_c_like"/>
    <property type="match status" value="1"/>
</dbReference>
<evidence type="ECO:0000313" key="3">
    <source>
        <dbReference type="EMBL" id="CAD7635715.1"/>
    </source>
</evidence>
<evidence type="ECO:0000313" key="4">
    <source>
        <dbReference type="Proteomes" id="UP000759131"/>
    </source>
</evidence>
<dbReference type="InterPro" id="IPR002347">
    <property type="entry name" value="SDR_fam"/>
</dbReference>
<dbReference type="PRINTS" id="PR00080">
    <property type="entry name" value="SDRFAMILY"/>
</dbReference>
<dbReference type="OrthoDB" id="191139at2759"/>
<dbReference type="Gene3D" id="3.40.50.720">
    <property type="entry name" value="NAD(P)-binding Rossmann-like Domain"/>
    <property type="match status" value="2"/>
</dbReference>
<dbReference type="PANTHER" id="PTHR43157:SF31">
    <property type="entry name" value="PHOSPHATIDYLINOSITOL-GLYCAN BIOSYNTHESIS CLASS F PROTEIN"/>
    <property type="match status" value="1"/>
</dbReference>